<organism evidence="2 3">
    <name type="scientific">Cucurbita argyrosperma subsp. sororia</name>
    <dbReference type="NCBI Taxonomy" id="37648"/>
    <lineage>
        <taxon>Eukaryota</taxon>
        <taxon>Viridiplantae</taxon>
        <taxon>Streptophyta</taxon>
        <taxon>Embryophyta</taxon>
        <taxon>Tracheophyta</taxon>
        <taxon>Spermatophyta</taxon>
        <taxon>Magnoliopsida</taxon>
        <taxon>eudicotyledons</taxon>
        <taxon>Gunneridae</taxon>
        <taxon>Pentapetalae</taxon>
        <taxon>rosids</taxon>
        <taxon>fabids</taxon>
        <taxon>Cucurbitales</taxon>
        <taxon>Cucurbitaceae</taxon>
        <taxon>Cucurbiteae</taxon>
        <taxon>Cucurbita</taxon>
    </lineage>
</organism>
<feature type="non-terminal residue" evidence="2">
    <location>
        <position position="1"/>
    </location>
</feature>
<evidence type="ECO:0000313" key="2">
    <source>
        <dbReference type="EMBL" id="KAG6584143.1"/>
    </source>
</evidence>
<feature type="compositionally biased region" description="Basic and acidic residues" evidence="1">
    <location>
        <begin position="46"/>
        <end position="64"/>
    </location>
</feature>
<sequence length="73" mass="8079">MEVRMVSESKSKNGGGFGVEKEALLVLGRNLKYKSIKIEGQSKVTNENDTRRLSGFEEHFETDRGQSSNATTA</sequence>
<protein>
    <submittedName>
        <fullName evidence="2">Uncharacterized protein</fullName>
    </submittedName>
</protein>
<reference evidence="2 3" key="1">
    <citation type="journal article" date="2021" name="Hortic Res">
        <title>The domestication of Cucurbita argyrosperma as revealed by the genome of its wild relative.</title>
        <authorList>
            <person name="Barrera-Redondo J."/>
            <person name="Sanchez-de la Vega G."/>
            <person name="Aguirre-Liguori J.A."/>
            <person name="Castellanos-Morales G."/>
            <person name="Gutierrez-Guerrero Y.T."/>
            <person name="Aguirre-Dugua X."/>
            <person name="Aguirre-Planter E."/>
            <person name="Tenaillon M.I."/>
            <person name="Lira-Saade R."/>
            <person name="Eguiarte L.E."/>
        </authorList>
    </citation>
    <scope>NUCLEOTIDE SEQUENCE [LARGE SCALE GENOMIC DNA]</scope>
    <source>
        <strain evidence="2">JBR-2021</strain>
    </source>
</reference>
<dbReference type="AlphaFoldDB" id="A0AAV6MPE2"/>
<evidence type="ECO:0000256" key="1">
    <source>
        <dbReference type="SAM" id="MobiDB-lite"/>
    </source>
</evidence>
<gene>
    <name evidence="2" type="ORF">SDJN03_20075</name>
</gene>
<keyword evidence="3" id="KW-1185">Reference proteome</keyword>
<comment type="caution">
    <text evidence="2">The sequence shown here is derived from an EMBL/GenBank/DDBJ whole genome shotgun (WGS) entry which is preliminary data.</text>
</comment>
<name>A0AAV6MPE2_9ROSI</name>
<accession>A0AAV6MPE2</accession>
<proteinExistence type="predicted"/>
<feature type="region of interest" description="Disordered" evidence="1">
    <location>
        <begin position="42"/>
        <end position="73"/>
    </location>
</feature>
<dbReference type="Proteomes" id="UP000685013">
    <property type="component" value="Chromosome 13"/>
</dbReference>
<evidence type="ECO:0000313" key="3">
    <source>
        <dbReference type="Proteomes" id="UP000685013"/>
    </source>
</evidence>
<dbReference type="EMBL" id="JAGKQH010000013">
    <property type="protein sequence ID" value="KAG6584143.1"/>
    <property type="molecule type" value="Genomic_DNA"/>
</dbReference>